<reference evidence="2" key="1">
    <citation type="journal article" date="2023" name="Mol. Biol. Evol.">
        <title>Third-Generation Sequencing Reveals the Adaptive Role of the Epigenome in Three Deep-Sea Polychaetes.</title>
        <authorList>
            <person name="Perez M."/>
            <person name="Aroh O."/>
            <person name="Sun Y."/>
            <person name="Lan Y."/>
            <person name="Juniper S.K."/>
            <person name="Young C.R."/>
            <person name="Angers B."/>
            <person name="Qian P.Y."/>
        </authorList>
    </citation>
    <scope>NUCLEOTIDE SEQUENCE</scope>
    <source>
        <strain evidence="2">P08H-3</strain>
    </source>
</reference>
<evidence type="ECO:0000313" key="2">
    <source>
        <dbReference type="EMBL" id="KAK2168876.1"/>
    </source>
</evidence>
<keyword evidence="3" id="KW-1185">Reference proteome</keyword>
<gene>
    <name evidence="2" type="ORF">LSH36_13g00002</name>
</gene>
<dbReference type="EMBL" id="JAODUP010000013">
    <property type="protein sequence ID" value="KAK2168876.1"/>
    <property type="molecule type" value="Genomic_DNA"/>
</dbReference>
<keyword evidence="1" id="KW-0472">Membrane</keyword>
<evidence type="ECO:0000256" key="1">
    <source>
        <dbReference type="SAM" id="Phobius"/>
    </source>
</evidence>
<evidence type="ECO:0000313" key="3">
    <source>
        <dbReference type="Proteomes" id="UP001208570"/>
    </source>
</evidence>
<name>A0AAD9KCW4_9ANNE</name>
<feature type="transmembrane region" description="Helical" evidence="1">
    <location>
        <begin position="43"/>
        <end position="60"/>
    </location>
</feature>
<keyword evidence="1" id="KW-1133">Transmembrane helix</keyword>
<keyword evidence="1" id="KW-0812">Transmembrane</keyword>
<organism evidence="2 3">
    <name type="scientific">Paralvinella palmiformis</name>
    <dbReference type="NCBI Taxonomy" id="53620"/>
    <lineage>
        <taxon>Eukaryota</taxon>
        <taxon>Metazoa</taxon>
        <taxon>Spiralia</taxon>
        <taxon>Lophotrochozoa</taxon>
        <taxon>Annelida</taxon>
        <taxon>Polychaeta</taxon>
        <taxon>Sedentaria</taxon>
        <taxon>Canalipalpata</taxon>
        <taxon>Terebellida</taxon>
        <taxon>Terebelliformia</taxon>
        <taxon>Alvinellidae</taxon>
        <taxon>Paralvinella</taxon>
    </lineage>
</organism>
<comment type="caution">
    <text evidence="2">The sequence shown here is derived from an EMBL/GenBank/DDBJ whole genome shotgun (WGS) entry which is preliminary data.</text>
</comment>
<feature type="non-terminal residue" evidence="2">
    <location>
        <position position="1"/>
    </location>
</feature>
<dbReference type="AlphaFoldDB" id="A0AAD9KCW4"/>
<sequence>GLSTSSHSAICSVARCIITISNTLSNEINNCFKMKYFILRGRNFILLSFVYILILFDMTMSTCEDRCQRQEFRIMPGTSANGEVLLYDGPWPWKTCRRLCRQYVECLAFKMTWSTPEHNLGLCTIYKGFIKQSHLERESQTDMYSEYVCVRVLGYI</sequence>
<accession>A0AAD9KCW4</accession>
<protein>
    <submittedName>
        <fullName evidence="2">Uncharacterized protein</fullName>
    </submittedName>
</protein>
<dbReference type="Proteomes" id="UP001208570">
    <property type="component" value="Unassembled WGS sequence"/>
</dbReference>
<proteinExistence type="predicted"/>